<feature type="compositionally biased region" description="Low complexity" evidence="1">
    <location>
        <begin position="94"/>
        <end position="105"/>
    </location>
</feature>
<keyword evidence="3" id="KW-1185">Reference proteome</keyword>
<comment type="caution">
    <text evidence="2">The sequence shown here is derived from an EMBL/GenBank/DDBJ whole genome shotgun (WGS) entry which is preliminary data.</text>
</comment>
<name>A0AAE0L5F1_9CHLO</name>
<sequence length="163" mass="17892">MAKPERRITKAMLKFRLVAPIRAELVRRGLWPQGLLKSEIADCVMHDFVPQARLEQAFRVEFSSADDQKASTRVNIEGDGDEDEDDTGNHENESGSSGPESFSGNADSPQTRSIRDLPCSTPEIDEGTTAHRGSESSLCSCGMEFRVTTQETSDPSDLELSAD</sequence>
<dbReference type="AlphaFoldDB" id="A0AAE0L5F1"/>
<evidence type="ECO:0000313" key="2">
    <source>
        <dbReference type="EMBL" id="KAK3272821.1"/>
    </source>
</evidence>
<protein>
    <submittedName>
        <fullName evidence="2">Uncharacterized protein</fullName>
    </submittedName>
</protein>
<evidence type="ECO:0000313" key="3">
    <source>
        <dbReference type="Proteomes" id="UP001190700"/>
    </source>
</evidence>
<accession>A0AAE0L5F1</accession>
<reference evidence="2 3" key="1">
    <citation type="journal article" date="2015" name="Genome Biol. Evol.">
        <title>Comparative Genomics of a Bacterivorous Green Alga Reveals Evolutionary Causalities and Consequences of Phago-Mixotrophic Mode of Nutrition.</title>
        <authorList>
            <person name="Burns J.A."/>
            <person name="Paasch A."/>
            <person name="Narechania A."/>
            <person name="Kim E."/>
        </authorList>
    </citation>
    <scope>NUCLEOTIDE SEQUENCE [LARGE SCALE GENOMIC DNA]</scope>
    <source>
        <strain evidence="2 3">PLY_AMNH</strain>
    </source>
</reference>
<dbReference type="Proteomes" id="UP001190700">
    <property type="component" value="Unassembled WGS sequence"/>
</dbReference>
<organism evidence="2 3">
    <name type="scientific">Cymbomonas tetramitiformis</name>
    <dbReference type="NCBI Taxonomy" id="36881"/>
    <lineage>
        <taxon>Eukaryota</taxon>
        <taxon>Viridiplantae</taxon>
        <taxon>Chlorophyta</taxon>
        <taxon>Pyramimonadophyceae</taxon>
        <taxon>Pyramimonadales</taxon>
        <taxon>Pyramimonadaceae</taxon>
        <taxon>Cymbomonas</taxon>
    </lineage>
</organism>
<feature type="region of interest" description="Disordered" evidence="1">
    <location>
        <begin position="61"/>
        <end position="137"/>
    </location>
</feature>
<gene>
    <name evidence="2" type="ORF">CYMTET_18901</name>
</gene>
<dbReference type="EMBL" id="LGRX02008776">
    <property type="protein sequence ID" value="KAK3272821.1"/>
    <property type="molecule type" value="Genomic_DNA"/>
</dbReference>
<evidence type="ECO:0000256" key="1">
    <source>
        <dbReference type="SAM" id="MobiDB-lite"/>
    </source>
</evidence>
<proteinExistence type="predicted"/>